<reference evidence="8" key="2">
    <citation type="journal article" date="2021" name="Genome Biol. Evol.">
        <title>Developing a high-quality reference genome for a parasitic bivalve with doubly uniparental inheritance (Bivalvia: Unionida).</title>
        <authorList>
            <person name="Smith C.H."/>
        </authorList>
    </citation>
    <scope>NUCLEOTIDE SEQUENCE</scope>
    <source>
        <strain evidence="8">CHS0354</strain>
        <tissue evidence="8">Mantle</tissue>
    </source>
</reference>
<evidence type="ECO:0000256" key="1">
    <source>
        <dbReference type="ARBA" id="ARBA00007623"/>
    </source>
</evidence>
<dbReference type="InterPro" id="IPR022684">
    <property type="entry name" value="Calpain_cysteine_protease"/>
</dbReference>
<gene>
    <name evidence="8" type="ORF">CHS0354_042287</name>
</gene>
<dbReference type="InterPro" id="IPR022683">
    <property type="entry name" value="Calpain_III"/>
</dbReference>
<sequence length="283" mass="32351">MAEKVILSKLSLTEPKEKLIFYRKLKDDLDSHALLTCIIDCPMEQIGTRANQGLIKGHGYSINKVMRIKMDKGLQGEVGLGELIMIRLSNPWGTSEWTGPWSNGFGIDDDFKMGSAIYALARLRMAFGDFVKHFSNIDISHLGNTSFFSMKKSWQESIFHGEWNVSGRSEDREINSNTVFSNPQYMLDIGSLQDKIMVSLEQHDGLKLNEIGFQIMKVEENRRYRVHISRKLTYESEYIQSRGIFGTTELKKGRYVLIPTTKDPGDTGKFMVRLYTGNKASWK</sequence>
<comment type="caution">
    <text evidence="6">Lacks conserved residue(s) required for the propagation of feature annotation.</text>
</comment>
<evidence type="ECO:0000313" key="8">
    <source>
        <dbReference type="EMBL" id="KAK3597942.1"/>
    </source>
</evidence>
<dbReference type="Pfam" id="PF01067">
    <property type="entry name" value="Calpain_III"/>
    <property type="match status" value="1"/>
</dbReference>
<evidence type="ECO:0000256" key="6">
    <source>
        <dbReference type="PROSITE-ProRule" id="PRU00239"/>
    </source>
</evidence>
<evidence type="ECO:0000313" key="9">
    <source>
        <dbReference type="Proteomes" id="UP001195483"/>
    </source>
</evidence>
<feature type="active site" evidence="5">
    <location>
        <position position="58"/>
    </location>
</feature>
<dbReference type="InterPro" id="IPR038765">
    <property type="entry name" value="Papain-like_cys_pep_sf"/>
</dbReference>
<dbReference type="InterPro" id="IPR022682">
    <property type="entry name" value="Calpain_domain_III"/>
</dbReference>
<evidence type="ECO:0000256" key="2">
    <source>
        <dbReference type="ARBA" id="ARBA00022670"/>
    </source>
</evidence>
<dbReference type="EMBL" id="JAEAOA010002354">
    <property type="protein sequence ID" value="KAK3597942.1"/>
    <property type="molecule type" value="Genomic_DNA"/>
</dbReference>
<keyword evidence="4" id="KW-0788">Thiol protease</keyword>
<reference evidence="8" key="1">
    <citation type="journal article" date="2021" name="Genome Biol. Evol.">
        <title>A High-Quality Reference Genome for a Parasitic Bivalve with Doubly Uniparental Inheritance (Bivalvia: Unionida).</title>
        <authorList>
            <person name="Smith C.H."/>
        </authorList>
    </citation>
    <scope>NUCLEOTIDE SEQUENCE</scope>
    <source>
        <strain evidence="8">CHS0354</strain>
    </source>
</reference>
<dbReference type="PANTHER" id="PTHR10183:SF379">
    <property type="entry name" value="CALPAIN-5"/>
    <property type="match status" value="1"/>
</dbReference>
<dbReference type="PROSITE" id="PS50203">
    <property type="entry name" value="CALPAIN_CAT"/>
    <property type="match status" value="1"/>
</dbReference>
<proteinExistence type="inferred from homology"/>
<name>A0AAE0STW3_9BIVA</name>
<feature type="domain" description="Calpain catalytic" evidence="7">
    <location>
        <begin position="1"/>
        <end position="143"/>
    </location>
</feature>
<keyword evidence="2" id="KW-0645">Protease</keyword>
<dbReference type="Pfam" id="PF00648">
    <property type="entry name" value="Peptidase_C2"/>
    <property type="match status" value="1"/>
</dbReference>
<evidence type="ECO:0000256" key="3">
    <source>
        <dbReference type="ARBA" id="ARBA00022801"/>
    </source>
</evidence>
<dbReference type="PANTHER" id="PTHR10183">
    <property type="entry name" value="CALPAIN"/>
    <property type="match status" value="1"/>
</dbReference>
<comment type="caution">
    <text evidence="8">The sequence shown here is derived from an EMBL/GenBank/DDBJ whole genome shotgun (WGS) entry which is preliminary data.</text>
</comment>
<evidence type="ECO:0000256" key="4">
    <source>
        <dbReference type="ARBA" id="ARBA00022807"/>
    </source>
</evidence>
<reference evidence="8" key="3">
    <citation type="submission" date="2023-05" db="EMBL/GenBank/DDBJ databases">
        <authorList>
            <person name="Smith C.H."/>
        </authorList>
    </citation>
    <scope>NUCLEOTIDE SEQUENCE</scope>
    <source>
        <strain evidence="8">CHS0354</strain>
        <tissue evidence="8">Mantle</tissue>
    </source>
</reference>
<evidence type="ECO:0000256" key="5">
    <source>
        <dbReference type="PIRSR" id="PIRSR622684-1"/>
    </source>
</evidence>
<dbReference type="InterPro" id="IPR001300">
    <property type="entry name" value="Peptidase_C2_calpain_cat"/>
</dbReference>
<dbReference type="Proteomes" id="UP001195483">
    <property type="component" value="Unassembled WGS sequence"/>
</dbReference>
<dbReference type="SUPFAM" id="SSF54001">
    <property type="entry name" value="Cysteine proteinases"/>
    <property type="match status" value="1"/>
</dbReference>
<feature type="active site" evidence="5">
    <location>
        <position position="90"/>
    </location>
</feature>
<protein>
    <recommendedName>
        <fullName evidence="7">Calpain catalytic domain-containing protein</fullName>
    </recommendedName>
</protein>
<evidence type="ECO:0000259" key="7">
    <source>
        <dbReference type="PROSITE" id="PS50203"/>
    </source>
</evidence>
<dbReference type="Gene3D" id="2.60.120.380">
    <property type="match status" value="1"/>
</dbReference>
<dbReference type="SMART" id="SM00720">
    <property type="entry name" value="calpain_III"/>
    <property type="match status" value="1"/>
</dbReference>
<dbReference type="GO" id="GO:0005737">
    <property type="term" value="C:cytoplasm"/>
    <property type="evidence" value="ECO:0007669"/>
    <property type="project" value="TreeGrafter"/>
</dbReference>
<dbReference type="GO" id="GO:0004198">
    <property type="term" value="F:calcium-dependent cysteine-type endopeptidase activity"/>
    <property type="evidence" value="ECO:0007669"/>
    <property type="project" value="InterPro"/>
</dbReference>
<organism evidence="8 9">
    <name type="scientific">Potamilus streckersoni</name>
    <dbReference type="NCBI Taxonomy" id="2493646"/>
    <lineage>
        <taxon>Eukaryota</taxon>
        <taxon>Metazoa</taxon>
        <taxon>Spiralia</taxon>
        <taxon>Lophotrochozoa</taxon>
        <taxon>Mollusca</taxon>
        <taxon>Bivalvia</taxon>
        <taxon>Autobranchia</taxon>
        <taxon>Heteroconchia</taxon>
        <taxon>Palaeoheterodonta</taxon>
        <taxon>Unionida</taxon>
        <taxon>Unionoidea</taxon>
        <taxon>Unionidae</taxon>
        <taxon>Ambleminae</taxon>
        <taxon>Lampsilini</taxon>
        <taxon>Potamilus</taxon>
    </lineage>
</organism>
<dbReference type="InterPro" id="IPR036213">
    <property type="entry name" value="Calpain_III_sf"/>
</dbReference>
<dbReference type="SUPFAM" id="SSF49758">
    <property type="entry name" value="Calpain large subunit, middle domain (domain III)"/>
    <property type="match status" value="1"/>
</dbReference>
<dbReference type="PRINTS" id="PR00704">
    <property type="entry name" value="CALPAIN"/>
</dbReference>
<dbReference type="GO" id="GO:0006508">
    <property type="term" value="P:proteolysis"/>
    <property type="evidence" value="ECO:0007669"/>
    <property type="project" value="UniProtKB-KW"/>
</dbReference>
<keyword evidence="3" id="KW-0378">Hydrolase</keyword>
<dbReference type="Gene3D" id="3.90.70.10">
    <property type="entry name" value="Cysteine proteinases"/>
    <property type="match status" value="1"/>
</dbReference>
<comment type="similarity">
    <text evidence="1">Belongs to the peptidase C2 family.</text>
</comment>
<accession>A0AAE0STW3</accession>
<keyword evidence="9" id="KW-1185">Reference proteome</keyword>
<dbReference type="AlphaFoldDB" id="A0AAE0STW3"/>